<dbReference type="RefSeq" id="WP_212964901.1">
    <property type="nucleotide sequence ID" value="NZ_BORB01000001.1"/>
</dbReference>
<dbReference type="SUPFAM" id="SSF48019">
    <property type="entry name" value="post-AAA+ oligomerization domain-like"/>
    <property type="match status" value="1"/>
</dbReference>
<sequence>MKIWDQLEKKQFASLYLLYGTESYVINETKQKIVTNVLTDEEMDFNLSVYDMEETPIEQALEDAETFPFFGEKKLVILHNPIFLTSEKSKEKVEHNLKKLETYILEPAPYTILVFAGDYEKLDERKKITKLLKKHAEVVEGKKLNEKELVVWVQQQAADRQVKMDQSAVDLLVNLVGPDLTRLHSELEKIFLYVEPEKEVHIETIEKLASRSLEQNIFDLIDKVVQRKMDQAFRIYYDLRKQNEEPIKILALIASQFRLIYQVKELVKRGYGQTQIASTLKVHPFRIKLAVGQARSFSEAELAEIIKLLSQTDLKLKTGGAGREVALELFLLQLGNVNED</sequence>
<dbReference type="InterPro" id="IPR008921">
    <property type="entry name" value="DNA_pol3_clamp-load_cplx_C"/>
</dbReference>
<evidence type="ECO:0000259" key="9">
    <source>
        <dbReference type="Pfam" id="PF06144"/>
    </source>
</evidence>
<keyword evidence="5" id="KW-0235">DNA replication</keyword>
<dbReference type="Gene3D" id="1.20.272.10">
    <property type="match status" value="1"/>
</dbReference>
<proteinExistence type="inferred from homology"/>
<dbReference type="PANTHER" id="PTHR34388:SF1">
    <property type="entry name" value="DNA POLYMERASE III SUBUNIT DELTA"/>
    <property type="match status" value="1"/>
</dbReference>
<evidence type="ECO:0000313" key="11">
    <source>
        <dbReference type="EMBL" id="GIN55842.1"/>
    </source>
</evidence>
<dbReference type="InterPro" id="IPR005790">
    <property type="entry name" value="DNA_polIII_delta"/>
</dbReference>
<keyword evidence="12" id="KW-1185">Reference proteome</keyword>
<reference evidence="11 12" key="1">
    <citation type="submission" date="2021-03" db="EMBL/GenBank/DDBJ databases">
        <title>Antimicrobial resistance genes in bacteria isolated from Japanese honey, and their potential for conferring macrolide and lincosamide resistance in the American foulbrood pathogen Paenibacillus larvae.</title>
        <authorList>
            <person name="Okamoto M."/>
            <person name="Kumagai M."/>
            <person name="Kanamori H."/>
            <person name="Takamatsu D."/>
        </authorList>
    </citation>
    <scope>NUCLEOTIDE SEQUENCE [LARGE SCALE GENOMIC DNA]</scope>
    <source>
        <strain evidence="11 12">J8TS2</strain>
    </source>
</reference>
<evidence type="ECO:0000256" key="3">
    <source>
        <dbReference type="ARBA" id="ARBA00022679"/>
    </source>
</evidence>
<dbReference type="SUPFAM" id="SSF52540">
    <property type="entry name" value="P-loop containing nucleoside triphosphate hydrolases"/>
    <property type="match status" value="1"/>
</dbReference>
<evidence type="ECO:0000256" key="1">
    <source>
        <dbReference type="ARBA" id="ARBA00012417"/>
    </source>
</evidence>
<keyword evidence="4" id="KW-0548">Nucleotidyltransferase</keyword>
<dbReference type="InterPro" id="IPR027417">
    <property type="entry name" value="P-loop_NTPase"/>
</dbReference>
<feature type="domain" description="DNA polymerase III delta N-terminal" evidence="9">
    <location>
        <begin position="16"/>
        <end position="140"/>
    </location>
</feature>
<dbReference type="Gene3D" id="3.40.50.300">
    <property type="entry name" value="P-loop containing nucleotide triphosphate hydrolases"/>
    <property type="match status" value="1"/>
</dbReference>
<evidence type="ECO:0000259" key="10">
    <source>
        <dbReference type="Pfam" id="PF21694"/>
    </source>
</evidence>
<dbReference type="Pfam" id="PF06144">
    <property type="entry name" value="DNA_pol3_delta"/>
    <property type="match status" value="1"/>
</dbReference>
<dbReference type="Proteomes" id="UP000679950">
    <property type="component" value="Unassembled WGS sequence"/>
</dbReference>
<organism evidence="11 12">
    <name type="scientific">Lederbergia ruris</name>
    <dbReference type="NCBI Taxonomy" id="217495"/>
    <lineage>
        <taxon>Bacteria</taxon>
        <taxon>Bacillati</taxon>
        <taxon>Bacillota</taxon>
        <taxon>Bacilli</taxon>
        <taxon>Bacillales</taxon>
        <taxon>Bacillaceae</taxon>
        <taxon>Lederbergia</taxon>
    </lineage>
</organism>
<evidence type="ECO:0000256" key="2">
    <source>
        <dbReference type="ARBA" id="ARBA00017703"/>
    </source>
</evidence>
<accession>A0ABQ4KCZ0</accession>
<dbReference type="Pfam" id="PF21694">
    <property type="entry name" value="DNA_pol3_delta_C"/>
    <property type="match status" value="1"/>
</dbReference>
<dbReference type="InterPro" id="IPR048466">
    <property type="entry name" value="DNA_pol3_delta-like_C"/>
</dbReference>
<evidence type="ECO:0000256" key="5">
    <source>
        <dbReference type="ARBA" id="ARBA00022705"/>
    </source>
</evidence>
<dbReference type="EC" id="2.7.7.7" evidence="1"/>
<keyword evidence="3" id="KW-0808">Transferase</keyword>
<dbReference type="PANTHER" id="PTHR34388">
    <property type="entry name" value="DNA POLYMERASE III SUBUNIT DELTA"/>
    <property type="match status" value="1"/>
</dbReference>
<protein>
    <recommendedName>
        <fullName evidence="2">DNA polymerase III subunit delta</fullName>
        <ecNumber evidence="1">2.7.7.7</ecNumber>
    </recommendedName>
</protein>
<comment type="catalytic activity">
    <reaction evidence="8">
        <text>DNA(n) + a 2'-deoxyribonucleoside 5'-triphosphate = DNA(n+1) + diphosphate</text>
        <dbReference type="Rhea" id="RHEA:22508"/>
        <dbReference type="Rhea" id="RHEA-COMP:17339"/>
        <dbReference type="Rhea" id="RHEA-COMP:17340"/>
        <dbReference type="ChEBI" id="CHEBI:33019"/>
        <dbReference type="ChEBI" id="CHEBI:61560"/>
        <dbReference type="ChEBI" id="CHEBI:173112"/>
        <dbReference type="EC" id="2.7.7.7"/>
    </reaction>
</comment>
<evidence type="ECO:0000256" key="4">
    <source>
        <dbReference type="ARBA" id="ARBA00022695"/>
    </source>
</evidence>
<dbReference type="InterPro" id="IPR010372">
    <property type="entry name" value="DNA_pol3_delta_N"/>
</dbReference>
<dbReference type="EMBL" id="BORB01000001">
    <property type="protein sequence ID" value="GIN55842.1"/>
    <property type="molecule type" value="Genomic_DNA"/>
</dbReference>
<evidence type="ECO:0000256" key="8">
    <source>
        <dbReference type="ARBA" id="ARBA00049244"/>
    </source>
</evidence>
<evidence type="ECO:0000256" key="6">
    <source>
        <dbReference type="ARBA" id="ARBA00022932"/>
    </source>
</evidence>
<evidence type="ECO:0000313" key="12">
    <source>
        <dbReference type="Proteomes" id="UP000679950"/>
    </source>
</evidence>
<comment type="similarity">
    <text evidence="7">Belongs to the DNA polymerase HolA subunit family.</text>
</comment>
<name>A0ABQ4KCZ0_9BACI</name>
<comment type="caution">
    <text evidence="11">The sequence shown here is derived from an EMBL/GenBank/DDBJ whole genome shotgun (WGS) entry which is preliminary data.</text>
</comment>
<dbReference type="NCBIfam" id="TIGR01128">
    <property type="entry name" value="holA"/>
    <property type="match status" value="1"/>
</dbReference>
<evidence type="ECO:0000256" key="7">
    <source>
        <dbReference type="ARBA" id="ARBA00034754"/>
    </source>
</evidence>
<dbReference type="Gene3D" id="1.10.8.60">
    <property type="match status" value="1"/>
</dbReference>
<gene>
    <name evidence="11" type="primary">yqeN</name>
    <name evidence="11" type="ORF">J8TS2_01610</name>
</gene>
<keyword evidence="6" id="KW-0239">DNA-directed DNA polymerase</keyword>
<feature type="domain" description="DNA polymerase III delta subunit-like C-terminal" evidence="10">
    <location>
        <begin position="214"/>
        <end position="334"/>
    </location>
</feature>